<dbReference type="Proteomes" id="UP000515663">
    <property type="component" value="Chromosome"/>
</dbReference>
<protein>
    <recommendedName>
        <fullName evidence="5">Phage holin family protein</fullName>
    </recommendedName>
</protein>
<evidence type="ECO:0008006" key="5">
    <source>
        <dbReference type="Google" id="ProtNLM"/>
    </source>
</evidence>
<gene>
    <name evidence="3" type="ORF">H1R19_05230</name>
</gene>
<sequence>MPLELGVQTVTTSESHSSRDRRGVSQSDRVTLSRKRIGYSATVAVNVVLLVALLGWPGWERIPFLTGEVDQVVGWVSASLIAVIVTNSVYLVVDRPLVKAAGDLVANAISLSALIRIWQVFPFDFDDGTVPWSTIARVVLIAGMAGTVVAMIVVLARGVRDGVSHQHADQFGLPDAARAANPDLAHASRRHHRRQAR</sequence>
<name>A0A7D7LUJ5_9ACTN</name>
<keyword evidence="2" id="KW-0812">Transmembrane</keyword>
<reference evidence="4" key="1">
    <citation type="submission" date="2020-07" db="EMBL/GenBank/DDBJ databases">
        <title>novel species isolated from the respiratory tract of Marmot.</title>
        <authorList>
            <person name="Zhang G."/>
        </authorList>
    </citation>
    <scope>NUCLEOTIDE SEQUENCE [LARGE SCALE GENOMIC DNA]</scope>
    <source>
        <strain evidence="4">686</strain>
    </source>
</reference>
<accession>A0A7D7LUJ5</accession>
<proteinExistence type="predicted"/>
<dbReference type="KEGG" id="gji:H1R19_05230"/>
<evidence type="ECO:0000256" key="1">
    <source>
        <dbReference type="SAM" id="MobiDB-lite"/>
    </source>
</evidence>
<organism evidence="3 4">
    <name type="scientific">Gordonia jinghuaiqii</name>
    <dbReference type="NCBI Taxonomy" id="2758710"/>
    <lineage>
        <taxon>Bacteria</taxon>
        <taxon>Bacillati</taxon>
        <taxon>Actinomycetota</taxon>
        <taxon>Actinomycetes</taxon>
        <taxon>Mycobacteriales</taxon>
        <taxon>Gordoniaceae</taxon>
        <taxon>Gordonia</taxon>
    </lineage>
</organism>
<dbReference type="AlphaFoldDB" id="A0A7D7LUJ5"/>
<feature type="region of interest" description="Disordered" evidence="1">
    <location>
        <begin position="1"/>
        <end position="27"/>
    </location>
</feature>
<dbReference type="RefSeq" id="WP_219850743.1">
    <property type="nucleotide sequence ID" value="NZ_CP059491.1"/>
</dbReference>
<feature type="transmembrane region" description="Helical" evidence="2">
    <location>
        <begin position="135"/>
        <end position="156"/>
    </location>
</feature>
<keyword evidence="2" id="KW-1133">Transmembrane helix</keyword>
<evidence type="ECO:0000256" key="2">
    <source>
        <dbReference type="SAM" id="Phobius"/>
    </source>
</evidence>
<feature type="transmembrane region" description="Helical" evidence="2">
    <location>
        <begin position="71"/>
        <end position="92"/>
    </location>
</feature>
<keyword evidence="4" id="KW-1185">Reference proteome</keyword>
<evidence type="ECO:0000313" key="3">
    <source>
        <dbReference type="EMBL" id="QMT02557.1"/>
    </source>
</evidence>
<keyword evidence="2" id="KW-0472">Membrane</keyword>
<evidence type="ECO:0000313" key="4">
    <source>
        <dbReference type="Proteomes" id="UP000515663"/>
    </source>
</evidence>
<feature type="transmembrane region" description="Helical" evidence="2">
    <location>
        <begin position="104"/>
        <end position="123"/>
    </location>
</feature>
<dbReference type="EMBL" id="CP059491">
    <property type="protein sequence ID" value="QMT02557.1"/>
    <property type="molecule type" value="Genomic_DNA"/>
</dbReference>
<feature type="transmembrane region" description="Helical" evidence="2">
    <location>
        <begin position="37"/>
        <end position="59"/>
    </location>
</feature>